<dbReference type="OrthoDB" id="10006705at2"/>
<dbReference type="AlphaFoldDB" id="A0A1A3NN65"/>
<evidence type="ECO:0000256" key="1">
    <source>
        <dbReference type="SAM" id="MobiDB-lite"/>
    </source>
</evidence>
<proteinExistence type="predicted"/>
<gene>
    <name evidence="2" type="ORF">A5635_21625</name>
</gene>
<sequence length="180" mass="19226">MSFFDFEMFNRAADDLWARRTAEVAARAKAAAEPEPVQHVATPEDLMTLALDAVLAAYSGDYVRAITLGQQFEEQAGAAIADMLGNVLGHSPESSSIAGEASGDKDVRGPSVEEHVPRQPIPPQVPPAGAGRTNFTVGELEDAAYAVRRHIDERIAPYSAMGAEAWNHLAEKLEAAALSK</sequence>
<evidence type="ECO:0000313" key="2">
    <source>
        <dbReference type="EMBL" id="OBK22519.1"/>
    </source>
</evidence>
<organism evidence="2 3">
    <name type="scientific">Mycobacterium asiaticum</name>
    <dbReference type="NCBI Taxonomy" id="1790"/>
    <lineage>
        <taxon>Bacteria</taxon>
        <taxon>Bacillati</taxon>
        <taxon>Actinomycetota</taxon>
        <taxon>Actinomycetes</taxon>
        <taxon>Mycobacteriales</taxon>
        <taxon>Mycobacteriaceae</taxon>
        <taxon>Mycobacterium</taxon>
    </lineage>
</organism>
<comment type="caution">
    <text evidence="2">The sequence shown here is derived from an EMBL/GenBank/DDBJ whole genome shotgun (WGS) entry which is preliminary data.</text>
</comment>
<reference evidence="2 3" key="1">
    <citation type="submission" date="2016-06" db="EMBL/GenBank/DDBJ databases">
        <authorList>
            <person name="Kjaerup R.B."/>
            <person name="Dalgaard T.S."/>
            <person name="Juul-Madsen H.R."/>
        </authorList>
    </citation>
    <scope>NUCLEOTIDE SEQUENCE [LARGE SCALE GENOMIC DNA]</scope>
    <source>
        <strain evidence="2 3">1245335.1</strain>
    </source>
</reference>
<dbReference type="Proteomes" id="UP000093819">
    <property type="component" value="Unassembled WGS sequence"/>
</dbReference>
<accession>A0A1A3NN65</accession>
<feature type="compositionally biased region" description="Basic and acidic residues" evidence="1">
    <location>
        <begin position="102"/>
        <end position="117"/>
    </location>
</feature>
<name>A0A1A3NN65_MYCAS</name>
<evidence type="ECO:0000313" key="3">
    <source>
        <dbReference type="Proteomes" id="UP000093819"/>
    </source>
</evidence>
<dbReference type="RefSeq" id="WP_065035519.1">
    <property type="nucleotide sequence ID" value="NZ_LZLR01000093.1"/>
</dbReference>
<protein>
    <submittedName>
        <fullName evidence="2">Uncharacterized protein</fullName>
    </submittedName>
</protein>
<dbReference type="EMBL" id="LZLR01000093">
    <property type="protein sequence ID" value="OBK22519.1"/>
    <property type="molecule type" value="Genomic_DNA"/>
</dbReference>
<feature type="region of interest" description="Disordered" evidence="1">
    <location>
        <begin position="91"/>
        <end position="133"/>
    </location>
</feature>